<dbReference type="EMBL" id="CP038799">
    <property type="protein sequence ID" value="QIV85279.1"/>
    <property type="molecule type" value="Genomic_DNA"/>
</dbReference>
<evidence type="ECO:0000256" key="1">
    <source>
        <dbReference type="ARBA" id="ARBA00006754"/>
    </source>
</evidence>
<feature type="domain" description="PucR C-terminal helix-turn-helix" evidence="3">
    <location>
        <begin position="398"/>
        <end position="453"/>
    </location>
</feature>
<accession>A0A6H0SFS9</accession>
<evidence type="ECO:0000313" key="7">
    <source>
        <dbReference type="Proteomes" id="UP000501849"/>
    </source>
</evidence>
<reference evidence="6 7" key="1">
    <citation type="submission" date="2019-04" db="EMBL/GenBank/DDBJ databases">
        <title>Draft, Whole-Genome Sequence of the Anthracene-degrading Mycobacterium frederiksbergense LB501T, Isolated from a Polycyclic Aromatic Hydrocarbon (PAH)-Contaminated Soil.</title>
        <authorList>
            <person name="Augelletti F."/>
        </authorList>
    </citation>
    <scope>NUCLEOTIDE SEQUENCE [LARGE SCALE GENOMIC DNA]</scope>
    <source>
        <strain evidence="6 7">LB 501T</strain>
    </source>
</reference>
<name>A0A6H0SFS9_9MYCO</name>
<dbReference type="Pfam" id="PF17853">
    <property type="entry name" value="GGDEF_2"/>
    <property type="match status" value="1"/>
</dbReference>
<feature type="region of interest" description="Disordered" evidence="2">
    <location>
        <begin position="1"/>
        <end position="35"/>
    </location>
</feature>
<dbReference type="KEGG" id="mfre:EXE63_12820"/>
<evidence type="ECO:0000259" key="3">
    <source>
        <dbReference type="Pfam" id="PF13556"/>
    </source>
</evidence>
<dbReference type="Proteomes" id="UP000501849">
    <property type="component" value="Chromosome"/>
</dbReference>
<dbReference type="InterPro" id="IPR042070">
    <property type="entry name" value="PucR_C-HTH_sf"/>
</dbReference>
<feature type="domain" description="RsbT co-antagonist protein RsbRD N-terminal" evidence="4">
    <location>
        <begin position="75"/>
        <end position="218"/>
    </location>
</feature>
<dbReference type="PANTHER" id="PTHR33744:SF1">
    <property type="entry name" value="DNA-BINDING TRANSCRIPTIONAL ACTIVATOR ADER"/>
    <property type="match status" value="1"/>
</dbReference>
<dbReference type="AlphaFoldDB" id="A0A6H0SFS9"/>
<evidence type="ECO:0000259" key="4">
    <source>
        <dbReference type="Pfam" id="PF14361"/>
    </source>
</evidence>
<feature type="compositionally biased region" description="Basic and acidic residues" evidence="2">
    <location>
        <begin position="10"/>
        <end position="25"/>
    </location>
</feature>
<dbReference type="InterPro" id="IPR041522">
    <property type="entry name" value="CdaR_GGDEF"/>
</dbReference>
<dbReference type="InterPro" id="IPR051448">
    <property type="entry name" value="CdaR-like_regulators"/>
</dbReference>
<dbReference type="Gene3D" id="1.10.10.2840">
    <property type="entry name" value="PucR C-terminal helix-turn-helix domain"/>
    <property type="match status" value="1"/>
</dbReference>
<comment type="similarity">
    <text evidence="1">Belongs to the CdaR family.</text>
</comment>
<protein>
    <submittedName>
        <fullName evidence="6">PucR family transcriptional regulator</fullName>
    </submittedName>
</protein>
<dbReference type="PANTHER" id="PTHR33744">
    <property type="entry name" value="CARBOHYDRATE DIACID REGULATOR"/>
    <property type="match status" value="1"/>
</dbReference>
<evidence type="ECO:0000259" key="5">
    <source>
        <dbReference type="Pfam" id="PF17853"/>
    </source>
</evidence>
<sequence length="465" mass="51363">MGFSGTLDVGRGKENRSGQRYEPYESKTTSSGHQPAVHLCSVKTSKVPNVDEQTAGGPVAQSAAAVVSRLADRLDEVTARTQAVLMDEVSDLRGDAQLVQLMRDNVAANIDTVFSAIRHGIPVEHVEAPTAALEYARRLAQRDIAANTLVRAYRIGHQEVLKILLEEIRTSDLDAQHRLDVFDEILTVTFRYIDWISQQVLTVHQDEHGRWQQSRNHLRVAEIRAVLAGDDDIDIDAVSTVLRYPLRCNHLALVLWCEESADHDELTTLERHVRDYATAVGARDRALFVSADRLTGWAWIPLENDHFVPPLDTSGTLVNIAAGQLLPGVDGFRRSHRQAQLVRAVMTAAENAPGRVVGAGEPGLLLAGLAGGNLDEARVWVREVLGPLATVDDRDERLRDTLRVFLRAGSSFTAAAGELHLHFNSVKYRVARAIERRGRPIADDVLDVEVALLLCHWYGNAVLAR</sequence>
<gene>
    <name evidence="6" type="ORF">EXE63_12820</name>
</gene>
<organism evidence="6 7">
    <name type="scientific">Mycolicibacterium frederiksbergense</name>
    <dbReference type="NCBI Taxonomy" id="117567"/>
    <lineage>
        <taxon>Bacteria</taxon>
        <taxon>Bacillati</taxon>
        <taxon>Actinomycetota</taxon>
        <taxon>Actinomycetes</taxon>
        <taxon>Mycobacteriales</taxon>
        <taxon>Mycobacteriaceae</taxon>
        <taxon>Mycolicibacterium</taxon>
    </lineage>
</organism>
<feature type="domain" description="CdaR GGDEF-like" evidence="5">
    <location>
        <begin position="230"/>
        <end position="344"/>
    </location>
</feature>
<dbReference type="InterPro" id="IPR025736">
    <property type="entry name" value="PucR_C-HTH_dom"/>
</dbReference>
<evidence type="ECO:0000313" key="6">
    <source>
        <dbReference type="EMBL" id="QIV85279.1"/>
    </source>
</evidence>
<dbReference type="Pfam" id="PF14361">
    <property type="entry name" value="RsbRD_N"/>
    <property type="match status" value="1"/>
</dbReference>
<evidence type="ECO:0000256" key="2">
    <source>
        <dbReference type="SAM" id="MobiDB-lite"/>
    </source>
</evidence>
<dbReference type="Pfam" id="PF13556">
    <property type="entry name" value="HTH_30"/>
    <property type="match status" value="1"/>
</dbReference>
<proteinExistence type="inferred from homology"/>
<keyword evidence="7" id="KW-1185">Reference proteome</keyword>
<dbReference type="InterPro" id="IPR025751">
    <property type="entry name" value="RsbRD_N_dom"/>
</dbReference>